<organism evidence="2 3">
    <name type="scientific">Anaerotignum faecicola</name>
    <dbReference type="NCBI Taxonomy" id="2358141"/>
    <lineage>
        <taxon>Bacteria</taxon>
        <taxon>Bacillati</taxon>
        <taxon>Bacillota</taxon>
        <taxon>Clostridia</taxon>
        <taxon>Lachnospirales</taxon>
        <taxon>Anaerotignaceae</taxon>
        <taxon>Anaerotignum</taxon>
    </lineage>
</organism>
<feature type="region of interest" description="Disordered" evidence="1">
    <location>
        <begin position="40"/>
        <end position="86"/>
    </location>
</feature>
<proteinExistence type="predicted"/>
<accession>A0A401LG98</accession>
<evidence type="ECO:0000256" key="1">
    <source>
        <dbReference type="SAM" id="MobiDB-lite"/>
    </source>
</evidence>
<reference evidence="2 3" key="1">
    <citation type="submission" date="2018-10" db="EMBL/GenBank/DDBJ databases">
        <title>Draft Genome Sequence of Anaerotignum sp. KCTC 15736.</title>
        <authorList>
            <person name="Choi S.H."/>
            <person name="Kim J.S."/>
            <person name="Kang S.W."/>
            <person name="Lee J.S."/>
            <person name="Park S.H."/>
        </authorList>
    </citation>
    <scope>NUCLEOTIDE SEQUENCE [LARGE SCALE GENOMIC DNA]</scope>
    <source>
        <strain evidence="2 3">KCTC 15736</strain>
    </source>
</reference>
<name>A0A401LG98_9FIRM</name>
<comment type="caution">
    <text evidence="2">The sequence shown here is derived from an EMBL/GenBank/DDBJ whole genome shotgun (WGS) entry which is preliminary data.</text>
</comment>
<dbReference type="Proteomes" id="UP000287361">
    <property type="component" value="Unassembled WGS sequence"/>
</dbReference>
<evidence type="ECO:0000313" key="3">
    <source>
        <dbReference type="Proteomes" id="UP000287361"/>
    </source>
</evidence>
<sequence>MRKEEICNMDCLHCVHPDCINDETLTRQARYYRRHRERVLEKKKEDYQKRKAEKDGGLQENAGKHQADLREGQHGRENGDACRGDS</sequence>
<dbReference type="EMBL" id="BHVZ01000014">
    <property type="protein sequence ID" value="GCB30535.1"/>
    <property type="molecule type" value="Genomic_DNA"/>
</dbReference>
<gene>
    <name evidence="2" type="ORF">KGMB03357_21960</name>
</gene>
<dbReference type="AlphaFoldDB" id="A0A401LG98"/>
<evidence type="ECO:0000313" key="2">
    <source>
        <dbReference type="EMBL" id="GCB30535.1"/>
    </source>
</evidence>
<keyword evidence="3" id="KW-1185">Reference proteome</keyword>
<protein>
    <submittedName>
        <fullName evidence="2">Uncharacterized protein</fullName>
    </submittedName>
</protein>